<feature type="transmembrane region" description="Helical" evidence="5">
    <location>
        <begin position="298"/>
        <end position="316"/>
    </location>
</feature>
<keyword evidence="2 5" id="KW-0812">Transmembrane</keyword>
<feature type="transmembrane region" description="Helical" evidence="5">
    <location>
        <begin position="232"/>
        <end position="257"/>
    </location>
</feature>
<dbReference type="PANTHER" id="PTHR23507">
    <property type="entry name" value="ZGC:174356"/>
    <property type="match status" value="1"/>
</dbReference>
<evidence type="ECO:0000313" key="6">
    <source>
        <dbReference type="EMBL" id="KAL1512830.1"/>
    </source>
</evidence>
<comment type="caution">
    <text evidence="6">The sequence shown here is derived from an EMBL/GenBank/DDBJ whole genome shotgun (WGS) entry which is preliminary data.</text>
</comment>
<protein>
    <recommendedName>
        <fullName evidence="8">Proton-coupled folate transporter</fullName>
    </recommendedName>
</protein>
<evidence type="ECO:0000256" key="4">
    <source>
        <dbReference type="ARBA" id="ARBA00023136"/>
    </source>
</evidence>
<dbReference type="SUPFAM" id="SSF103473">
    <property type="entry name" value="MFS general substrate transporter"/>
    <property type="match status" value="1"/>
</dbReference>
<feature type="transmembrane region" description="Helical" evidence="5">
    <location>
        <begin position="460"/>
        <end position="481"/>
    </location>
</feature>
<dbReference type="Proteomes" id="UP001566132">
    <property type="component" value="Unassembled WGS sequence"/>
</dbReference>
<organism evidence="6 7">
    <name type="scientific">Hypothenemus hampei</name>
    <name type="common">Coffee berry borer</name>
    <dbReference type="NCBI Taxonomy" id="57062"/>
    <lineage>
        <taxon>Eukaryota</taxon>
        <taxon>Metazoa</taxon>
        <taxon>Ecdysozoa</taxon>
        <taxon>Arthropoda</taxon>
        <taxon>Hexapoda</taxon>
        <taxon>Insecta</taxon>
        <taxon>Pterygota</taxon>
        <taxon>Neoptera</taxon>
        <taxon>Endopterygota</taxon>
        <taxon>Coleoptera</taxon>
        <taxon>Polyphaga</taxon>
        <taxon>Cucujiformia</taxon>
        <taxon>Curculionidae</taxon>
        <taxon>Scolytinae</taxon>
        <taxon>Hypothenemus</taxon>
    </lineage>
</organism>
<feature type="transmembrane region" description="Helical" evidence="5">
    <location>
        <begin position="140"/>
        <end position="161"/>
    </location>
</feature>
<feature type="transmembrane region" description="Helical" evidence="5">
    <location>
        <begin position="367"/>
        <end position="386"/>
    </location>
</feature>
<reference evidence="6 7" key="1">
    <citation type="submission" date="2024-05" db="EMBL/GenBank/DDBJ databases">
        <title>Genetic variation in Jamaican populations of the coffee berry borer (Hypothenemus hampei).</title>
        <authorList>
            <person name="Errbii M."/>
            <person name="Myrie A."/>
        </authorList>
    </citation>
    <scope>NUCLEOTIDE SEQUENCE [LARGE SCALE GENOMIC DNA]</scope>
    <source>
        <strain evidence="6">JA-Hopewell-2020-01-JO</strain>
        <tissue evidence="6">Whole body</tissue>
    </source>
</reference>
<keyword evidence="4 5" id="KW-0472">Membrane</keyword>
<dbReference type="Gene3D" id="1.20.1250.20">
    <property type="entry name" value="MFS general substrate transporter like domains"/>
    <property type="match status" value="1"/>
</dbReference>
<dbReference type="EMBL" id="JBDJPC010000002">
    <property type="protein sequence ID" value="KAL1512830.1"/>
    <property type="molecule type" value="Genomic_DNA"/>
</dbReference>
<dbReference type="Pfam" id="PF07690">
    <property type="entry name" value="MFS_1"/>
    <property type="match status" value="1"/>
</dbReference>
<dbReference type="InterPro" id="IPR011701">
    <property type="entry name" value="MFS"/>
</dbReference>
<comment type="subcellular location">
    <subcellularLocation>
        <location evidence="1">Membrane</location>
        <topology evidence="1">Multi-pass membrane protein</topology>
    </subcellularLocation>
</comment>
<dbReference type="PANTHER" id="PTHR23507:SF1">
    <property type="entry name" value="FI18259P1-RELATED"/>
    <property type="match status" value="1"/>
</dbReference>
<feature type="transmembrane region" description="Helical" evidence="5">
    <location>
        <begin position="336"/>
        <end position="355"/>
    </location>
</feature>
<feature type="transmembrane region" description="Helical" evidence="5">
    <location>
        <begin position="208"/>
        <end position="226"/>
    </location>
</feature>
<keyword evidence="3 5" id="KW-1133">Transmembrane helix</keyword>
<evidence type="ECO:0000256" key="1">
    <source>
        <dbReference type="ARBA" id="ARBA00004141"/>
    </source>
</evidence>
<evidence type="ECO:0008006" key="8">
    <source>
        <dbReference type="Google" id="ProtNLM"/>
    </source>
</evidence>
<dbReference type="InterPro" id="IPR036259">
    <property type="entry name" value="MFS_trans_sf"/>
</dbReference>
<feature type="transmembrane region" description="Helical" evidence="5">
    <location>
        <begin position="392"/>
        <end position="414"/>
    </location>
</feature>
<dbReference type="GO" id="GO:0016020">
    <property type="term" value="C:membrane"/>
    <property type="evidence" value="ECO:0007669"/>
    <property type="project" value="UniProtKB-SubCell"/>
</dbReference>
<feature type="transmembrane region" description="Helical" evidence="5">
    <location>
        <begin position="426"/>
        <end position="448"/>
    </location>
</feature>
<proteinExistence type="predicted"/>
<gene>
    <name evidence="6" type="ORF">ABEB36_002352</name>
</gene>
<feature type="transmembrane region" description="Helical" evidence="5">
    <location>
        <begin position="173"/>
        <end position="196"/>
    </location>
</feature>
<accession>A0ABD1F5H8</accession>
<evidence type="ECO:0000256" key="3">
    <source>
        <dbReference type="ARBA" id="ARBA00022989"/>
    </source>
</evidence>
<evidence type="ECO:0000256" key="2">
    <source>
        <dbReference type="ARBA" id="ARBA00022692"/>
    </source>
</evidence>
<sequence>MESTTDLVTRSVAELTLEDQKKQPKTFKEMTVKERLSYVKEVITVEPLIATYVMSSILAKPALLVLEYDKACRSNLGLNASVCDTIVNGDDPVYANETQDIQLLISDVHSWQLPIQSVMPLILVLFLGSYSDRHQWRKPFLLLPLIGEIFAVAGCILSVIFMETWSLEIQGVVQTIIPSFFGGQTMLVMAVFAYIADVSTLEMRTLRVGIVQIVMNACVPTVQSFSAVLFTAIGYIGVLLIVGLLYAIGIIYGLFWIKEPKRPIKSTKKHFLLDVFDTRHAINTFKLVLKKNEENDRLNLVLLLLGMFIYALVNVGEESVFFLYTRGFLNWTVVQYTSFLTANTLIHLAGTIIAVPLFARFLKLHDLIILLLTFLDKIVCNIFFGLAKDSLLMYVGAAVSLITGVTAISIRSLATKVVSENDLGKAQSLFGIVEAIGPAVAAPVYNVGLYTHTYTYLPSAFFYFSALLYAAYVIVIIFMYIRDRRRSKKVGTNTQDGKTNNGLQMEDIQITHM</sequence>
<keyword evidence="7" id="KW-1185">Reference proteome</keyword>
<evidence type="ECO:0000313" key="7">
    <source>
        <dbReference type="Proteomes" id="UP001566132"/>
    </source>
</evidence>
<evidence type="ECO:0000256" key="5">
    <source>
        <dbReference type="SAM" id="Phobius"/>
    </source>
</evidence>
<name>A0ABD1F5H8_HYPHA</name>
<dbReference type="AlphaFoldDB" id="A0ABD1F5H8"/>